<protein>
    <recommendedName>
        <fullName evidence="2">Right handed beta helix domain-containing protein</fullName>
    </recommendedName>
</protein>
<organism evidence="1">
    <name type="scientific">marine sediment metagenome</name>
    <dbReference type="NCBI Taxonomy" id="412755"/>
    <lineage>
        <taxon>unclassified sequences</taxon>
        <taxon>metagenomes</taxon>
        <taxon>ecological metagenomes</taxon>
    </lineage>
</organism>
<proteinExistence type="predicted"/>
<evidence type="ECO:0000313" key="1">
    <source>
        <dbReference type="EMBL" id="GAH28340.1"/>
    </source>
</evidence>
<reference evidence="1" key="1">
    <citation type="journal article" date="2014" name="Front. Microbiol.">
        <title>High frequency of phylogenetically diverse reductive dehalogenase-homologous genes in deep subseafloor sedimentary metagenomes.</title>
        <authorList>
            <person name="Kawai M."/>
            <person name="Futagami T."/>
            <person name="Toyoda A."/>
            <person name="Takaki Y."/>
            <person name="Nishi S."/>
            <person name="Hori S."/>
            <person name="Arai W."/>
            <person name="Tsubouchi T."/>
            <person name="Morono Y."/>
            <person name="Uchiyama I."/>
            <person name="Ito T."/>
            <person name="Fujiyama A."/>
            <person name="Inagaki F."/>
            <person name="Takami H."/>
        </authorList>
    </citation>
    <scope>NUCLEOTIDE SEQUENCE</scope>
    <source>
        <strain evidence="1">Expedition CK06-06</strain>
    </source>
</reference>
<sequence>EGLVTGNITLEIWDDVTEPGSAVLNSSGGGTRYLSLLIYPISSGISISGDISGPMIDLSGADNVTIDGRVDRSGSADLVITNTSTSNGSSASTIRFIESANTNTIQYCYIYGSETNATSGIILFSTASTGSGNDGNIIDNNYITIDSSPT</sequence>
<feature type="non-terminal residue" evidence="1">
    <location>
        <position position="1"/>
    </location>
</feature>
<gene>
    <name evidence="1" type="ORF">S03H2_08095</name>
</gene>
<dbReference type="SUPFAM" id="SSF51126">
    <property type="entry name" value="Pectin lyase-like"/>
    <property type="match status" value="1"/>
</dbReference>
<evidence type="ECO:0008006" key="2">
    <source>
        <dbReference type="Google" id="ProtNLM"/>
    </source>
</evidence>
<name>X1F6X6_9ZZZZ</name>
<dbReference type="InterPro" id="IPR011050">
    <property type="entry name" value="Pectin_lyase_fold/virulence"/>
</dbReference>
<accession>X1F6X6</accession>
<dbReference type="EMBL" id="BARU01003868">
    <property type="protein sequence ID" value="GAH28340.1"/>
    <property type="molecule type" value="Genomic_DNA"/>
</dbReference>
<dbReference type="AlphaFoldDB" id="X1F6X6"/>
<comment type="caution">
    <text evidence="1">The sequence shown here is derived from an EMBL/GenBank/DDBJ whole genome shotgun (WGS) entry which is preliminary data.</text>
</comment>